<reference evidence="1 2" key="1">
    <citation type="submission" date="2019-09" db="EMBL/GenBank/DDBJ databases">
        <title>Actinomadura physcomitrii sp. nov., a novel actinomycete isolated from moss [Physcomitrium sphaericum (Ludw) Fuernr].</title>
        <authorList>
            <person name="Zhuang X."/>
            <person name="Liu C."/>
        </authorList>
    </citation>
    <scope>NUCLEOTIDE SEQUENCE [LARGE SCALE GENOMIC DNA]</scope>
    <source>
        <strain evidence="1 2">HMC1</strain>
    </source>
</reference>
<gene>
    <name evidence="1" type="ORF">F8566_00450</name>
</gene>
<dbReference type="Proteomes" id="UP000468735">
    <property type="component" value="Unassembled WGS sequence"/>
</dbReference>
<dbReference type="OrthoDB" id="3626041at2"/>
<name>A0A6H9YUM8_9ACTN</name>
<keyword evidence="2" id="KW-1185">Reference proteome</keyword>
<dbReference type="EMBL" id="WBMT01000001">
    <property type="protein sequence ID" value="KAB2352221.1"/>
    <property type="molecule type" value="Genomic_DNA"/>
</dbReference>
<protein>
    <submittedName>
        <fullName evidence="1">Uncharacterized protein</fullName>
    </submittedName>
</protein>
<organism evidence="1 2">
    <name type="scientific">Actinomadura rudentiformis</name>
    <dbReference type="NCBI Taxonomy" id="359158"/>
    <lineage>
        <taxon>Bacteria</taxon>
        <taxon>Bacillati</taxon>
        <taxon>Actinomycetota</taxon>
        <taxon>Actinomycetes</taxon>
        <taxon>Streptosporangiales</taxon>
        <taxon>Thermomonosporaceae</taxon>
        <taxon>Actinomadura</taxon>
    </lineage>
</organism>
<comment type="caution">
    <text evidence="1">The sequence shown here is derived from an EMBL/GenBank/DDBJ whole genome shotgun (WGS) entry which is preliminary data.</text>
</comment>
<evidence type="ECO:0000313" key="1">
    <source>
        <dbReference type="EMBL" id="KAB2352221.1"/>
    </source>
</evidence>
<proteinExistence type="predicted"/>
<sequence length="122" mass="13773">MRLPESAVKTDRLECIRIDDLSEWHRWTSVPGATIGTWQGSDAAEALDLVAALPTGDVMRCFLPGFGLRAYGTDQLFFEIAFCFECHNALVIQPELDNRHDLIGFKADSRRAEDLLSRFRSL</sequence>
<dbReference type="AlphaFoldDB" id="A0A6H9YUM8"/>
<accession>A0A6H9YUM8</accession>
<dbReference type="RefSeq" id="WP_151556826.1">
    <property type="nucleotide sequence ID" value="NZ_WBMT01000001.1"/>
</dbReference>
<evidence type="ECO:0000313" key="2">
    <source>
        <dbReference type="Proteomes" id="UP000468735"/>
    </source>
</evidence>